<organism evidence="2 3">
    <name type="scientific">Leptospira wolffii</name>
    <dbReference type="NCBI Taxonomy" id="409998"/>
    <lineage>
        <taxon>Bacteria</taxon>
        <taxon>Pseudomonadati</taxon>
        <taxon>Spirochaetota</taxon>
        <taxon>Spirochaetia</taxon>
        <taxon>Leptospirales</taxon>
        <taxon>Leptospiraceae</taxon>
        <taxon>Leptospira</taxon>
    </lineage>
</organism>
<evidence type="ECO:0000313" key="3">
    <source>
        <dbReference type="Proteomes" id="UP000231912"/>
    </source>
</evidence>
<name>A0A2M9ZEM1_9LEPT</name>
<dbReference type="PANTHER" id="PTHR43798">
    <property type="entry name" value="MONOACYLGLYCEROL LIPASE"/>
    <property type="match status" value="1"/>
</dbReference>
<dbReference type="RefSeq" id="WP_100757476.1">
    <property type="nucleotide sequence ID" value="NZ_NPDT01000001.1"/>
</dbReference>
<dbReference type="Gene3D" id="3.40.50.1820">
    <property type="entry name" value="alpha/beta hydrolase"/>
    <property type="match status" value="1"/>
</dbReference>
<dbReference type="AlphaFoldDB" id="A0A2M9ZEM1"/>
<feature type="domain" description="AB hydrolase-1" evidence="1">
    <location>
        <begin position="37"/>
        <end position="252"/>
    </location>
</feature>
<protein>
    <recommendedName>
        <fullName evidence="1">AB hydrolase-1 domain-containing protein</fullName>
    </recommendedName>
</protein>
<dbReference type="Pfam" id="PF12697">
    <property type="entry name" value="Abhydrolase_6"/>
    <property type="match status" value="1"/>
</dbReference>
<evidence type="ECO:0000259" key="1">
    <source>
        <dbReference type="Pfam" id="PF12697"/>
    </source>
</evidence>
<dbReference type="GO" id="GO:0016020">
    <property type="term" value="C:membrane"/>
    <property type="evidence" value="ECO:0007669"/>
    <property type="project" value="TreeGrafter"/>
</dbReference>
<accession>A0A2M9ZEM1</accession>
<dbReference type="InterPro" id="IPR050266">
    <property type="entry name" value="AB_hydrolase_sf"/>
</dbReference>
<dbReference type="EMBL" id="NPDT01000001">
    <property type="protein sequence ID" value="PJZ66891.1"/>
    <property type="molecule type" value="Genomic_DNA"/>
</dbReference>
<dbReference type="InterPro" id="IPR000073">
    <property type="entry name" value="AB_hydrolase_1"/>
</dbReference>
<proteinExistence type="predicted"/>
<dbReference type="InterPro" id="IPR029058">
    <property type="entry name" value="AB_hydrolase_fold"/>
</dbReference>
<dbReference type="Proteomes" id="UP000231912">
    <property type="component" value="Unassembled WGS sequence"/>
</dbReference>
<comment type="caution">
    <text evidence="2">The sequence shown here is derived from an EMBL/GenBank/DDBJ whole genome shotgun (WGS) entry which is preliminary data.</text>
</comment>
<dbReference type="SUPFAM" id="SSF53474">
    <property type="entry name" value="alpha/beta-Hydrolases"/>
    <property type="match status" value="1"/>
</dbReference>
<sequence>MSENILKEEFKIRLFESDLNVLSITPETVKADSTAMIFLHDALGSVEQWKTFPERIASELGMKAYVYDRLGYGKSDPMILSRDMNYLHLEAFIYLRSLVEALGLNNVYLVGHSDGASIALLYSSRFKDCKGLVAMAPHIFVEEITRDGIREFKEKYIEKNLSKSLEKFHGDKTEILFDAWYDTWLSERFASWNIEDRLDSIDCPTLLIQGREDEYATLNQIETIAGVLKEKARKVILPNCTHFPHVSARKEVENSIFEFFQDKILTPA</sequence>
<gene>
    <name evidence="2" type="ORF">CH371_01995</name>
</gene>
<reference evidence="2 3" key="1">
    <citation type="submission" date="2017-07" db="EMBL/GenBank/DDBJ databases">
        <title>Leptospira spp. isolated from tropical soils.</title>
        <authorList>
            <person name="Thibeaux R."/>
            <person name="Iraola G."/>
            <person name="Ferres I."/>
            <person name="Bierque E."/>
            <person name="Girault D."/>
            <person name="Soupe-Gilbert M.-E."/>
            <person name="Picardeau M."/>
            <person name="Goarant C."/>
        </authorList>
    </citation>
    <scope>NUCLEOTIDE SEQUENCE [LARGE SCALE GENOMIC DNA]</scope>
    <source>
        <strain evidence="2 3">FH2-C-A2</strain>
    </source>
</reference>
<dbReference type="PANTHER" id="PTHR43798:SF33">
    <property type="entry name" value="HYDROLASE, PUTATIVE (AFU_ORTHOLOGUE AFUA_2G14860)-RELATED"/>
    <property type="match status" value="1"/>
</dbReference>
<evidence type="ECO:0000313" key="2">
    <source>
        <dbReference type="EMBL" id="PJZ66891.1"/>
    </source>
</evidence>